<proteinExistence type="predicted"/>
<evidence type="ECO:0000313" key="2">
    <source>
        <dbReference type="EMBL" id="ARF70227.1"/>
    </source>
</evidence>
<dbReference type="AlphaFoldDB" id="A0A1V0UYF8"/>
<gene>
    <name evidence="2" type="ORF">B7C51_23870</name>
</gene>
<protein>
    <submittedName>
        <fullName evidence="2">Uncharacterized protein</fullName>
    </submittedName>
</protein>
<name>A0A1V0UYF8_9BACL</name>
<reference evidence="2 3" key="1">
    <citation type="submission" date="2017-03" db="EMBL/GenBank/DDBJ databases">
        <title>Paenibacillus larvae genome sequencing.</title>
        <authorList>
            <person name="Dingman D.W."/>
        </authorList>
    </citation>
    <scope>NUCLEOTIDE SEQUENCE [LARGE SCALE GENOMIC DNA]</scope>
    <source>
        <strain evidence="2 3">SAG 10367</strain>
    </source>
</reference>
<dbReference type="PANTHER" id="PTHR43401:SF2">
    <property type="entry name" value="L-THREONINE 3-DEHYDROGENASE"/>
    <property type="match status" value="1"/>
</dbReference>
<dbReference type="InterPro" id="IPR011032">
    <property type="entry name" value="GroES-like_sf"/>
</dbReference>
<dbReference type="RefSeq" id="WP_083041430.1">
    <property type="nucleotide sequence ID" value="NZ_CP020557.1"/>
</dbReference>
<dbReference type="PANTHER" id="PTHR43401">
    <property type="entry name" value="L-THREONINE 3-DEHYDROGENASE"/>
    <property type="match status" value="1"/>
</dbReference>
<dbReference type="GO" id="GO:0016491">
    <property type="term" value="F:oxidoreductase activity"/>
    <property type="evidence" value="ECO:0007669"/>
    <property type="project" value="UniProtKB-KW"/>
</dbReference>
<organism evidence="2 3">
    <name type="scientific">Paenibacillus larvae subsp. pulvifaciens</name>
    <dbReference type="NCBI Taxonomy" id="1477"/>
    <lineage>
        <taxon>Bacteria</taxon>
        <taxon>Bacillati</taxon>
        <taxon>Bacillota</taxon>
        <taxon>Bacilli</taxon>
        <taxon>Bacillales</taxon>
        <taxon>Paenibacillaceae</taxon>
        <taxon>Paenibacillus</taxon>
    </lineage>
</organism>
<evidence type="ECO:0000256" key="1">
    <source>
        <dbReference type="ARBA" id="ARBA00023002"/>
    </source>
</evidence>
<dbReference type="InterPro" id="IPR050129">
    <property type="entry name" value="Zn_alcohol_dh"/>
</dbReference>
<dbReference type="EMBL" id="CP020557">
    <property type="protein sequence ID" value="ARF70227.1"/>
    <property type="molecule type" value="Genomic_DNA"/>
</dbReference>
<dbReference type="Gene3D" id="3.90.180.10">
    <property type="entry name" value="Medium-chain alcohol dehydrogenases, catalytic domain"/>
    <property type="match status" value="1"/>
</dbReference>
<keyword evidence="1" id="KW-0560">Oxidoreductase</keyword>
<dbReference type="Proteomes" id="UP000192727">
    <property type="component" value="Chromosome"/>
</dbReference>
<sequence>MRTHDIGTHLSWTINRSLPGYGGSWSLYLVAHHSQIFKVPAKVSDRNAIMADPFASALHAIMRDPPHENDTVLVIGAGLSAYAY</sequence>
<dbReference type="SUPFAM" id="SSF50129">
    <property type="entry name" value="GroES-like"/>
    <property type="match status" value="1"/>
</dbReference>
<evidence type="ECO:0000313" key="3">
    <source>
        <dbReference type="Proteomes" id="UP000192727"/>
    </source>
</evidence>
<accession>A0A1V0UYF8</accession>
<dbReference type="Gene3D" id="3.40.50.720">
    <property type="entry name" value="NAD(P)-binding Rossmann-like Domain"/>
    <property type="match status" value="1"/>
</dbReference>